<dbReference type="AlphaFoldDB" id="A0A934KK22"/>
<dbReference type="HAMAP" id="MF_00376">
    <property type="entry name" value="Dephospho_CoA_kinase"/>
    <property type="match status" value="1"/>
</dbReference>
<evidence type="ECO:0000256" key="3">
    <source>
        <dbReference type="HAMAP-Rule" id="MF_00376"/>
    </source>
</evidence>
<dbReference type="SUPFAM" id="SSF52540">
    <property type="entry name" value="P-loop containing nucleoside triphosphate hydrolases"/>
    <property type="match status" value="1"/>
</dbReference>
<dbReference type="EC" id="2.7.1.24" evidence="3 4"/>
<comment type="pathway">
    <text evidence="3">Cofactor biosynthesis; coenzyme A biosynthesis; CoA from (R)-pantothenate: step 5/5.</text>
</comment>
<keyword evidence="3" id="KW-0173">Coenzyme A biosynthesis</keyword>
<dbReference type="Pfam" id="PF01121">
    <property type="entry name" value="CoaE"/>
    <property type="match status" value="1"/>
</dbReference>
<evidence type="ECO:0000313" key="5">
    <source>
        <dbReference type="EMBL" id="MBJ7610291.1"/>
    </source>
</evidence>
<keyword evidence="3" id="KW-0963">Cytoplasm</keyword>
<sequence length="203" mass="21670">MRLIGLTGGIATGKSTVASMLTARGAVVVDADRLARDVILPGSTGFDEVVARFGRAVLEASGTVDRARLGAIVFADPQARAGLEEITHPRIRALMNERIQAALDSPAPLVVADIPLLFEGGREVAFPETLLVYAPPQVQLRRLGARDGIEGTAARLRLEAQLPIDSKCERATWVIDNGGSLEHTTAQVDSWWGEVVDLGQRSP</sequence>
<dbReference type="PROSITE" id="PS51219">
    <property type="entry name" value="DPCK"/>
    <property type="match status" value="1"/>
</dbReference>
<comment type="function">
    <text evidence="3">Catalyzes the phosphorylation of the 3'-hydroxyl group of dephosphocoenzyme A to form coenzyme A.</text>
</comment>
<dbReference type="Proteomes" id="UP000614410">
    <property type="component" value="Unassembled WGS sequence"/>
</dbReference>
<gene>
    <name evidence="3" type="primary">coaE</name>
    <name evidence="5" type="ORF">JF887_12800</name>
</gene>
<dbReference type="Gene3D" id="3.40.50.300">
    <property type="entry name" value="P-loop containing nucleotide triphosphate hydrolases"/>
    <property type="match status" value="1"/>
</dbReference>
<comment type="caution">
    <text evidence="5">The sequence shown here is derived from an EMBL/GenBank/DDBJ whole genome shotgun (WGS) entry which is preliminary data.</text>
</comment>
<name>A0A934KK22_9BACT</name>
<comment type="similarity">
    <text evidence="3">Belongs to the CoaE family.</text>
</comment>
<keyword evidence="3 5" id="KW-0808">Transferase</keyword>
<comment type="subcellular location">
    <subcellularLocation>
        <location evidence="3">Cytoplasm</location>
    </subcellularLocation>
</comment>
<dbReference type="EMBL" id="JAEKNN010000060">
    <property type="protein sequence ID" value="MBJ7610291.1"/>
    <property type="molecule type" value="Genomic_DNA"/>
</dbReference>
<evidence type="ECO:0000313" key="6">
    <source>
        <dbReference type="Proteomes" id="UP000614410"/>
    </source>
</evidence>
<dbReference type="GO" id="GO:0004140">
    <property type="term" value="F:dephospho-CoA kinase activity"/>
    <property type="evidence" value="ECO:0007669"/>
    <property type="project" value="UniProtKB-UniRule"/>
</dbReference>
<dbReference type="InterPro" id="IPR001977">
    <property type="entry name" value="Depp_CoAkinase"/>
</dbReference>
<reference evidence="5 6" key="1">
    <citation type="submission" date="2020-10" db="EMBL/GenBank/DDBJ databases">
        <title>Ca. Dormibacterota MAGs.</title>
        <authorList>
            <person name="Montgomery K."/>
        </authorList>
    </citation>
    <scope>NUCLEOTIDE SEQUENCE [LARGE SCALE GENOMIC DNA]</scope>
    <source>
        <strain evidence="5">Mitchell_Peninsula_5</strain>
    </source>
</reference>
<keyword evidence="3 5" id="KW-0418">Kinase</keyword>
<evidence type="ECO:0000256" key="2">
    <source>
        <dbReference type="ARBA" id="ARBA00022840"/>
    </source>
</evidence>
<comment type="catalytic activity">
    <reaction evidence="3">
        <text>3'-dephospho-CoA + ATP = ADP + CoA + H(+)</text>
        <dbReference type="Rhea" id="RHEA:18245"/>
        <dbReference type="ChEBI" id="CHEBI:15378"/>
        <dbReference type="ChEBI" id="CHEBI:30616"/>
        <dbReference type="ChEBI" id="CHEBI:57287"/>
        <dbReference type="ChEBI" id="CHEBI:57328"/>
        <dbReference type="ChEBI" id="CHEBI:456216"/>
        <dbReference type="EC" id="2.7.1.24"/>
    </reaction>
</comment>
<organism evidence="5 6">
    <name type="scientific">Candidatus Amunia macphersoniae</name>
    <dbReference type="NCBI Taxonomy" id="3127014"/>
    <lineage>
        <taxon>Bacteria</taxon>
        <taxon>Bacillati</taxon>
        <taxon>Candidatus Dormiibacterota</taxon>
        <taxon>Candidatus Dormibacteria</taxon>
        <taxon>Candidatus Aeolococcales</taxon>
        <taxon>Candidatus Aeolococcaceae</taxon>
        <taxon>Candidatus Amunia</taxon>
    </lineage>
</organism>
<keyword evidence="1 3" id="KW-0547">Nucleotide-binding</keyword>
<dbReference type="PANTHER" id="PTHR10695:SF46">
    <property type="entry name" value="BIFUNCTIONAL COENZYME A SYNTHASE-RELATED"/>
    <property type="match status" value="1"/>
</dbReference>
<dbReference type="PANTHER" id="PTHR10695">
    <property type="entry name" value="DEPHOSPHO-COA KINASE-RELATED"/>
    <property type="match status" value="1"/>
</dbReference>
<dbReference type="InterPro" id="IPR027417">
    <property type="entry name" value="P-loop_NTPase"/>
</dbReference>
<accession>A0A934KK22</accession>
<proteinExistence type="inferred from homology"/>
<evidence type="ECO:0000256" key="1">
    <source>
        <dbReference type="ARBA" id="ARBA00022741"/>
    </source>
</evidence>
<dbReference type="GO" id="GO:0005737">
    <property type="term" value="C:cytoplasm"/>
    <property type="evidence" value="ECO:0007669"/>
    <property type="project" value="UniProtKB-SubCell"/>
</dbReference>
<dbReference type="GO" id="GO:0015937">
    <property type="term" value="P:coenzyme A biosynthetic process"/>
    <property type="evidence" value="ECO:0007669"/>
    <property type="project" value="UniProtKB-UniRule"/>
</dbReference>
<protein>
    <recommendedName>
        <fullName evidence="3 4">Dephospho-CoA kinase</fullName>
        <ecNumber evidence="3 4">2.7.1.24</ecNumber>
    </recommendedName>
    <alternativeName>
        <fullName evidence="3">Dephosphocoenzyme A kinase</fullName>
    </alternativeName>
</protein>
<dbReference type="CDD" id="cd02022">
    <property type="entry name" value="DPCK"/>
    <property type="match status" value="1"/>
</dbReference>
<dbReference type="NCBIfam" id="TIGR00152">
    <property type="entry name" value="dephospho-CoA kinase"/>
    <property type="match status" value="1"/>
</dbReference>
<evidence type="ECO:0000256" key="4">
    <source>
        <dbReference type="NCBIfam" id="TIGR00152"/>
    </source>
</evidence>
<keyword evidence="2 3" id="KW-0067">ATP-binding</keyword>
<dbReference type="GO" id="GO:0005524">
    <property type="term" value="F:ATP binding"/>
    <property type="evidence" value="ECO:0007669"/>
    <property type="project" value="UniProtKB-UniRule"/>
</dbReference>
<feature type="binding site" evidence="3">
    <location>
        <begin position="11"/>
        <end position="16"/>
    </location>
    <ligand>
        <name>ATP</name>
        <dbReference type="ChEBI" id="CHEBI:30616"/>
    </ligand>
</feature>